<protein>
    <submittedName>
        <fullName evidence="2">Uncharacterized protein</fullName>
    </submittedName>
</protein>
<keyword evidence="3" id="KW-1185">Reference proteome</keyword>
<dbReference type="Proteomes" id="UP000054324">
    <property type="component" value="Unassembled WGS sequence"/>
</dbReference>
<dbReference type="KEGG" id="ovi:T265_04630"/>
<feature type="region of interest" description="Disordered" evidence="1">
    <location>
        <begin position="56"/>
        <end position="82"/>
    </location>
</feature>
<dbReference type="CTD" id="20318812"/>
<name>A0A074ZRX9_OPIVI</name>
<evidence type="ECO:0000256" key="1">
    <source>
        <dbReference type="SAM" id="MobiDB-lite"/>
    </source>
</evidence>
<proteinExistence type="predicted"/>
<dbReference type="EMBL" id="KL596696">
    <property type="protein sequence ID" value="KER28587.1"/>
    <property type="molecule type" value="Genomic_DNA"/>
</dbReference>
<gene>
    <name evidence="2" type="ORF">T265_04630</name>
</gene>
<feature type="compositionally biased region" description="Polar residues" evidence="1">
    <location>
        <begin position="62"/>
        <end position="79"/>
    </location>
</feature>
<accession>A0A074ZRX9</accession>
<dbReference type="OrthoDB" id="10507019at2759"/>
<dbReference type="GeneID" id="20318812"/>
<evidence type="ECO:0000313" key="3">
    <source>
        <dbReference type="Proteomes" id="UP000054324"/>
    </source>
</evidence>
<evidence type="ECO:0000313" key="2">
    <source>
        <dbReference type="EMBL" id="KER28587.1"/>
    </source>
</evidence>
<reference evidence="2 3" key="1">
    <citation type="submission" date="2013-11" db="EMBL/GenBank/DDBJ databases">
        <title>Opisthorchis viverrini - life in the bile duct.</title>
        <authorList>
            <person name="Young N.D."/>
            <person name="Nagarajan N."/>
            <person name="Lin S.J."/>
            <person name="Korhonen P.K."/>
            <person name="Jex A.R."/>
            <person name="Hall R.S."/>
            <person name="Safavi-Hemami H."/>
            <person name="Kaewkong W."/>
            <person name="Bertrand D."/>
            <person name="Gao S."/>
            <person name="Seet Q."/>
            <person name="Wongkham S."/>
            <person name="Teh B.T."/>
            <person name="Wongkham C."/>
            <person name="Intapan P.M."/>
            <person name="Maleewong W."/>
            <person name="Yang X."/>
            <person name="Hu M."/>
            <person name="Wang Z."/>
            <person name="Hofmann A."/>
            <person name="Sternberg P.W."/>
            <person name="Tan P."/>
            <person name="Wang J."/>
            <person name="Gasser R.B."/>
        </authorList>
    </citation>
    <scope>NUCLEOTIDE SEQUENCE [LARGE SCALE GENOMIC DNA]</scope>
</reference>
<sequence length="100" mass="11299">MGGLVQHFQLPGDITNERFSWVPDRLTIESKTLVVDQMAVDLFAELGNWLANVSSPHEKTSSVRSWRTDQQPSDQQPINSPELPIFHHITECKTVVWATG</sequence>
<dbReference type="RefSeq" id="XP_009167676.1">
    <property type="nucleotide sequence ID" value="XM_009169412.1"/>
</dbReference>
<dbReference type="AlphaFoldDB" id="A0A074ZRX9"/>
<organism evidence="2 3">
    <name type="scientific">Opisthorchis viverrini</name>
    <name type="common">Southeast Asian liver fluke</name>
    <dbReference type="NCBI Taxonomy" id="6198"/>
    <lineage>
        <taxon>Eukaryota</taxon>
        <taxon>Metazoa</taxon>
        <taxon>Spiralia</taxon>
        <taxon>Lophotrochozoa</taxon>
        <taxon>Platyhelminthes</taxon>
        <taxon>Trematoda</taxon>
        <taxon>Digenea</taxon>
        <taxon>Opisthorchiida</taxon>
        <taxon>Opisthorchiata</taxon>
        <taxon>Opisthorchiidae</taxon>
        <taxon>Opisthorchis</taxon>
    </lineage>
</organism>